<protein>
    <recommendedName>
        <fullName evidence="8">Glucose-methanol-choline oxidoreductase N-terminal domain-containing protein</fullName>
    </recommendedName>
</protein>
<evidence type="ECO:0000256" key="4">
    <source>
        <dbReference type="ARBA" id="ARBA00022729"/>
    </source>
</evidence>
<dbReference type="Gene3D" id="4.10.450.10">
    <property type="entry name" value="Glucose Oxidase, domain 2"/>
    <property type="match status" value="1"/>
</dbReference>
<keyword evidence="6" id="KW-0560">Oxidoreductase</keyword>
<dbReference type="Pfam" id="PF00732">
    <property type="entry name" value="GMC_oxred_N"/>
    <property type="match status" value="1"/>
</dbReference>
<dbReference type="Gene3D" id="3.50.50.60">
    <property type="entry name" value="FAD/NAD(P)-binding domain"/>
    <property type="match status" value="1"/>
</dbReference>
<keyword evidence="5" id="KW-0274">FAD</keyword>
<dbReference type="Gene3D" id="3.30.560.10">
    <property type="entry name" value="Glucose Oxidase, domain 3"/>
    <property type="match status" value="1"/>
</dbReference>
<evidence type="ECO:0000256" key="1">
    <source>
        <dbReference type="ARBA" id="ARBA00001974"/>
    </source>
</evidence>
<dbReference type="GO" id="GO:0016614">
    <property type="term" value="F:oxidoreductase activity, acting on CH-OH group of donors"/>
    <property type="evidence" value="ECO:0007669"/>
    <property type="project" value="InterPro"/>
</dbReference>
<comment type="cofactor">
    <cofactor evidence="1">
        <name>FAD</name>
        <dbReference type="ChEBI" id="CHEBI:57692"/>
    </cofactor>
</comment>
<dbReference type="PANTHER" id="PTHR11552">
    <property type="entry name" value="GLUCOSE-METHANOL-CHOLINE GMC OXIDOREDUCTASE"/>
    <property type="match status" value="1"/>
</dbReference>
<sequence length="376" mass="41074">MEQRLSQEWATSHRGPMTSLYLVSGCPAPSTLSKNPNVPVRELFGVAISPFDGLLAPQLGKGLRGSSVHDLYLWSRPQREEIDARRFGTLKATANIDPKTGTRSTAATDYIVPALDPPNLKVFTTAYVNRILTEQDGDDVIATGVEFEDGGDVHVVHAANRVILCGCTSKSPHIVGLNGIGNCNVLEDLGIPVHLLNSAETKVEHGFVTSETITSPEVQTELRSIYIEAAGPLSLACTGVAFLSLHTFTERADELIEKVEKRIKRTTDKLSPVLKEQYELHLKLLKDKNVPDFEIFVFPFNVHPAGSRKRTSASSPRLVTDSLEGPFSSNTKVQPTIEPNYPAGDIDSEIKFFLGLPSSPARLCRMGLGRMSAKRT</sequence>
<evidence type="ECO:0000259" key="8">
    <source>
        <dbReference type="Pfam" id="PF00732"/>
    </source>
</evidence>
<keyword evidence="3" id="KW-0285">Flavoprotein</keyword>
<dbReference type="InterPro" id="IPR027424">
    <property type="entry name" value="Glucose_Oxidase_domain_2"/>
</dbReference>
<name>A0A4Q9MH63_9APHY</name>
<evidence type="ECO:0000256" key="7">
    <source>
        <dbReference type="SAM" id="MobiDB-lite"/>
    </source>
</evidence>
<organism evidence="9">
    <name type="scientific">Dichomitus squalens</name>
    <dbReference type="NCBI Taxonomy" id="114155"/>
    <lineage>
        <taxon>Eukaryota</taxon>
        <taxon>Fungi</taxon>
        <taxon>Dikarya</taxon>
        <taxon>Basidiomycota</taxon>
        <taxon>Agaricomycotina</taxon>
        <taxon>Agaricomycetes</taxon>
        <taxon>Polyporales</taxon>
        <taxon>Polyporaceae</taxon>
        <taxon>Dichomitus</taxon>
    </lineage>
</organism>
<feature type="domain" description="Glucose-methanol-choline oxidoreductase N-terminal" evidence="8">
    <location>
        <begin position="95"/>
        <end position="182"/>
    </location>
</feature>
<evidence type="ECO:0000256" key="3">
    <source>
        <dbReference type="ARBA" id="ARBA00022630"/>
    </source>
</evidence>
<evidence type="ECO:0000256" key="2">
    <source>
        <dbReference type="ARBA" id="ARBA00010790"/>
    </source>
</evidence>
<dbReference type="InterPro" id="IPR012132">
    <property type="entry name" value="GMC_OxRdtase"/>
</dbReference>
<dbReference type="OrthoDB" id="269227at2759"/>
<dbReference type="AlphaFoldDB" id="A0A4Q9MH63"/>
<dbReference type="InterPro" id="IPR000172">
    <property type="entry name" value="GMC_OxRdtase_N"/>
</dbReference>
<dbReference type="SUPFAM" id="SSF51905">
    <property type="entry name" value="FAD/NAD(P)-binding domain"/>
    <property type="match status" value="1"/>
</dbReference>
<keyword evidence="4" id="KW-0732">Signal</keyword>
<proteinExistence type="inferred from homology"/>
<dbReference type="EMBL" id="ML143465">
    <property type="protein sequence ID" value="TBU25231.1"/>
    <property type="molecule type" value="Genomic_DNA"/>
</dbReference>
<reference evidence="9" key="1">
    <citation type="submission" date="2019-01" db="EMBL/GenBank/DDBJ databases">
        <title>Draft genome sequences of three monokaryotic isolates of the white-rot basidiomycete fungus Dichomitus squalens.</title>
        <authorList>
            <consortium name="DOE Joint Genome Institute"/>
            <person name="Lopez S.C."/>
            <person name="Andreopoulos B."/>
            <person name="Pangilinan J."/>
            <person name="Lipzen A."/>
            <person name="Riley R."/>
            <person name="Ahrendt S."/>
            <person name="Ng V."/>
            <person name="Barry K."/>
            <person name="Daum C."/>
            <person name="Grigoriev I.V."/>
            <person name="Hilden K.S."/>
            <person name="Makela M.R."/>
            <person name="de Vries R.P."/>
        </authorList>
    </citation>
    <scope>NUCLEOTIDE SEQUENCE [LARGE SCALE GENOMIC DNA]</scope>
    <source>
        <strain evidence="9">OM18370.1</strain>
    </source>
</reference>
<dbReference type="Proteomes" id="UP000292957">
    <property type="component" value="Unassembled WGS sequence"/>
</dbReference>
<evidence type="ECO:0000256" key="5">
    <source>
        <dbReference type="ARBA" id="ARBA00022827"/>
    </source>
</evidence>
<evidence type="ECO:0000313" key="9">
    <source>
        <dbReference type="EMBL" id="TBU25231.1"/>
    </source>
</evidence>
<dbReference type="InterPro" id="IPR036188">
    <property type="entry name" value="FAD/NAD-bd_sf"/>
</dbReference>
<evidence type="ECO:0000256" key="6">
    <source>
        <dbReference type="ARBA" id="ARBA00023002"/>
    </source>
</evidence>
<accession>A0A4Q9MH63</accession>
<comment type="similarity">
    <text evidence="2">Belongs to the GMC oxidoreductase family.</text>
</comment>
<dbReference type="PROSITE" id="PS51257">
    <property type="entry name" value="PROKAR_LIPOPROTEIN"/>
    <property type="match status" value="1"/>
</dbReference>
<dbReference type="PANTHER" id="PTHR11552:SF201">
    <property type="entry name" value="GLUCOSE-METHANOL-CHOLINE OXIDOREDUCTASE N-TERMINAL DOMAIN-CONTAINING PROTEIN"/>
    <property type="match status" value="1"/>
</dbReference>
<dbReference type="GO" id="GO:0050660">
    <property type="term" value="F:flavin adenine dinucleotide binding"/>
    <property type="evidence" value="ECO:0007669"/>
    <property type="project" value="InterPro"/>
</dbReference>
<feature type="region of interest" description="Disordered" evidence="7">
    <location>
        <begin position="306"/>
        <end position="340"/>
    </location>
</feature>
<gene>
    <name evidence="9" type="ORF">BD311DRAFT_809413</name>
</gene>